<comment type="caution">
    <text evidence="3">The sequence shown here is derived from an EMBL/GenBank/DDBJ whole genome shotgun (WGS) entry which is preliminary data.</text>
</comment>
<dbReference type="EMBL" id="JAPFFJ010000017">
    <property type="protein sequence ID" value="KAJ6404111.1"/>
    <property type="molecule type" value="Genomic_DNA"/>
</dbReference>
<dbReference type="Proteomes" id="UP001162972">
    <property type="component" value="Chromosome 2"/>
</dbReference>
<feature type="region of interest" description="Disordered" evidence="1">
    <location>
        <begin position="186"/>
        <end position="206"/>
    </location>
</feature>
<sequence>MICKLVVQYHAVESAMKQNLKAVKAWKLPVLALELLSLHIETAYRDGVTRRETQIVRFVSRIMNLDTAVAPSKKCELIEAMAIRDSMEISRTEHDLENQEIEEATSGRATADTKSSGFRYLAITITALMLSRHLFAAITVGTEDYPFTLATILVLRACGILFPLYVVFRTFAAIHESIRCQYLGSDDDDEDDHNSNEDQDEHQHLV</sequence>
<dbReference type="InterPro" id="IPR022143">
    <property type="entry name" value="DUF3675"/>
</dbReference>
<accession>A0AAD6NTJ4</accession>
<keyword evidence="4" id="KW-1185">Reference proteome</keyword>
<protein>
    <submittedName>
        <fullName evidence="3">Uncharacterized protein</fullName>
    </submittedName>
</protein>
<evidence type="ECO:0000256" key="1">
    <source>
        <dbReference type="SAM" id="MobiDB-lite"/>
    </source>
</evidence>
<feature type="compositionally biased region" description="Basic and acidic residues" evidence="1">
    <location>
        <begin position="193"/>
        <end position="206"/>
    </location>
</feature>
<feature type="transmembrane region" description="Helical" evidence="2">
    <location>
        <begin position="118"/>
        <end position="141"/>
    </location>
</feature>
<organism evidence="3 4">
    <name type="scientific">Salix udensis</name>
    <dbReference type="NCBI Taxonomy" id="889485"/>
    <lineage>
        <taxon>Eukaryota</taxon>
        <taxon>Viridiplantae</taxon>
        <taxon>Streptophyta</taxon>
        <taxon>Embryophyta</taxon>
        <taxon>Tracheophyta</taxon>
        <taxon>Spermatophyta</taxon>
        <taxon>Magnoliopsida</taxon>
        <taxon>eudicotyledons</taxon>
        <taxon>Gunneridae</taxon>
        <taxon>Pentapetalae</taxon>
        <taxon>rosids</taxon>
        <taxon>fabids</taxon>
        <taxon>Malpighiales</taxon>
        <taxon>Salicaceae</taxon>
        <taxon>Saliceae</taxon>
        <taxon>Salix</taxon>
    </lineage>
</organism>
<dbReference type="Pfam" id="PF12428">
    <property type="entry name" value="DUF3675"/>
    <property type="match status" value="1"/>
</dbReference>
<proteinExistence type="predicted"/>
<keyword evidence="2" id="KW-0472">Membrane</keyword>
<evidence type="ECO:0000313" key="3">
    <source>
        <dbReference type="EMBL" id="KAJ6404111.1"/>
    </source>
</evidence>
<reference evidence="3 4" key="1">
    <citation type="journal article" date="2023" name="Int. J. Mol. Sci.">
        <title>De Novo Assembly and Annotation of 11 Diverse Shrub Willow (Salix) Genomes Reveals Novel Gene Organization in Sex-Linked Regions.</title>
        <authorList>
            <person name="Hyden B."/>
            <person name="Feng K."/>
            <person name="Yates T.B."/>
            <person name="Jawdy S."/>
            <person name="Cereghino C."/>
            <person name="Smart L.B."/>
            <person name="Muchero W."/>
        </authorList>
    </citation>
    <scope>NUCLEOTIDE SEQUENCE [LARGE SCALE GENOMIC DNA]</scope>
    <source>
        <tissue evidence="3">Shoot tip</tissue>
    </source>
</reference>
<keyword evidence="2" id="KW-1133">Transmembrane helix</keyword>
<keyword evidence="2" id="KW-0812">Transmembrane</keyword>
<gene>
    <name evidence="3" type="ORF">OIU84_012324</name>
</gene>
<name>A0AAD6NTJ4_9ROSI</name>
<feature type="transmembrane region" description="Helical" evidence="2">
    <location>
        <begin position="147"/>
        <end position="168"/>
    </location>
</feature>
<dbReference type="AlphaFoldDB" id="A0AAD6NTJ4"/>
<evidence type="ECO:0000313" key="4">
    <source>
        <dbReference type="Proteomes" id="UP001162972"/>
    </source>
</evidence>
<evidence type="ECO:0000256" key="2">
    <source>
        <dbReference type="SAM" id="Phobius"/>
    </source>
</evidence>